<dbReference type="Pfam" id="PF18911">
    <property type="entry name" value="PKD_4"/>
    <property type="match status" value="1"/>
</dbReference>
<evidence type="ECO:0000259" key="3">
    <source>
        <dbReference type="SMART" id="SM00089"/>
    </source>
</evidence>
<feature type="signal peptide" evidence="2">
    <location>
        <begin position="1"/>
        <end position="28"/>
    </location>
</feature>
<dbReference type="InterPro" id="IPR051210">
    <property type="entry name" value="Ub_ligase/GEF_domain"/>
</dbReference>
<dbReference type="CDD" id="cd00146">
    <property type="entry name" value="PKD"/>
    <property type="match status" value="1"/>
</dbReference>
<dbReference type="PRINTS" id="PR00633">
    <property type="entry name" value="RCCNDNSATION"/>
</dbReference>
<dbReference type="PROSITE" id="PS00626">
    <property type="entry name" value="RCC1_2"/>
    <property type="match status" value="1"/>
</dbReference>
<dbReference type="PANTHER" id="PTHR22870:SF408">
    <property type="entry name" value="OS09G0560450 PROTEIN"/>
    <property type="match status" value="1"/>
</dbReference>
<keyword evidence="2" id="KW-0732">Signal</keyword>
<protein>
    <recommendedName>
        <fullName evidence="3">PKD/Chitinase domain-containing protein</fullName>
    </recommendedName>
</protein>
<sequence>MRATVSAAIAVALVAVSWVGIGVPPAQAAPPATPWTWGGNSYGELGTGGTASRLTPAAVGLDDVVDLHGGREHVVALRADGTVWTWGSNQHGQLGTGGTANRSTPAQVPGLSQIVAVETGHNHSMALGADGRVWSWGYNADGQLGDGTTTLRRTPVPVSGLNDAIGIAGGRDMAYAIRANRTVVAWGRNDEGQVGDGSTTRRLTPVAVSGLSNVVQVAGGRDHGLAVRTDGSVWSWGSNDYGQLGLGNAGTATDRLIPAQVVGAGQVEVAAGAHHSLARAADGTVSSWGRNYRANLGDGTTTQRTRPVAVRNVAGAVSIGSGRDHAQAVLADGRVMAWGENGAGQIGDGTTVDRPLAVQVPGVADAVAAGGGGAAYSVVLVADQAAPNAPPVARAAVSCDGTSCTFSGAASTDADGQIVNWAWAFDDGGTASGVEVTRTLTPGAHQATLTVTDDDGASHSATISFDVDEPPVGGEVAFVAGAAQNANTTQTAVVVPAAVQTGDRLLMIVTLNRAGAITVPAGWSSLGVVSDGVDVRSWVLTRAAPAGAAGTTVRVSLDAYSKAATHLVAYRSAGVPVATGRAEPGSTAVHAAPAASVPASGSAALWLWADKVSAPHGWTLPAPVTSRGATQGSGGGLLTSVAGDRLALPAGALTAVSADAGVVASKAISWTVVLPPG</sequence>
<dbReference type="Gene3D" id="2.130.10.30">
    <property type="entry name" value="Regulator of chromosome condensation 1/beta-lactamase-inhibitor protein II"/>
    <property type="match status" value="2"/>
</dbReference>
<dbReference type="Gene3D" id="2.60.40.10">
    <property type="entry name" value="Immunoglobulins"/>
    <property type="match status" value="1"/>
</dbReference>
<dbReference type="InterPro" id="IPR009091">
    <property type="entry name" value="RCC1/BLIP-II"/>
</dbReference>
<dbReference type="SMART" id="SM00089">
    <property type="entry name" value="PKD"/>
    <property type="match status" value="1"/>
</dbReference>
<dbReference type="InterPro" id="IPR000408">
    <property type="entry name" value="Reg_chr_condens"/>
</dbReference>
<dbReference type="PANTHER" id="PTHR22870">
    <property type="entry name" value="REGULATOR OF CHROMOSOME CONDENSATION"/>
    <property type="match status" value="1"/>
</dbReference>
<keyword evidence="5" id="KW-1185">Reference proteome</keyword>
<name>A0ABN1TM76_9ACTN</name>
<dbReference type="InterPro" id="IPR035986">
    <property type="entry name" value="PKD_dom_sf"/>
</dbReference>
<dbReference type="InterPro" id="IPR013783">
    <property type="entry name" value="Ig-like_fold"/>
</dbReference>
<dbReference type="SUPFAM" id="SSF49299">
    <property type="entry name" value="PKD domain"/>
    <property type="match status" value="1"/>
</dbReference>
<dbReference type="InterPro" id="IPR000601">
    <property type="entry name" value="PKD_dom"/>
</dbReference>
<gene>
    <name evidence="4" type="ORF">GCM10009668_01760</name>
</gene>
<dbReference type="InterPro" id="IPR058923">
    <property type="entry name" value="RCC1-like_dom"/>
</dbReference>
<evidence type="ECO:0000256" key="2">
    <source>
        <dbReference type="SAM" id="SignalP"/>
    </source>
</evidence>
<keyword evidence="1" id="KW-0677">Repeat</keyword>
<evidence type="ECO:0000256" key="1">
    <source>
        <dbReference type="ARBA" id="ARBA00022737"/>
    </source>
</evidence>
<dbReference type="PROSITE" id="PS50012">
    <property type="entry name" value="RCC1_3"/>
    <property type="match status" value="7"/>
</dbReference>
<organism evidence="4 5">
    <name type="scientific">Nocardioides dubius</name>
    <dbReference type="NCBI Taxonomy" id="317019"/>
    <lineage>
        <taxon>Bacteria</taxon>
        <taxon>Bacillati</taxon>
        <taxon>Actinomycetota</taxon>
        <taxon>Actinomycetes</taxon>
        <taxon>Propionibacteriales</taxon>
        <taxon>Nocardioidaceae</taxon>
        <taxon>Nocardioides</taxon>
    </lineage>
</organism>
<reference evidence="4 5" key="1">
    <citation type="journal article" date="2019" name="Int. J. Syst. Evol. Microbiol.">
        <title>The Global Catalogue of Microorganisms (GCM) 10K type strain sequencing project: providing services to taxonomists for standard genome sequencing and annotation.</title>
        <authorList>
            <consortium name="The Broad Institute Genomics Platform"/>
            <consortium name="The Broad Institute Genome Sequencing Center for Infectious Disease"/>
            <person name="Wu L."/>
            <person name="Ma J."/>
        </authorList>
    </citation>
    <scope>NUCLEOTIDE SEQUENCE [LARGE SCALE GENOMIC DNA]</scope>
    <source>
        <strain evidence="4 5">JCM 13008</strain>
    </source>
</reference>
<feature type="chain" id="PRO_5046648303" description="PKD/Chitinase domain-containing protein" evidence="2">
    <location>
        <begin position="29"/>
        <end position="677"/>
    </location>
</feature>
<accession>A0ABN1TM76</accession>
<dbReference type="Proteomes" id="UP001501581">
    <property type="component" value="Unassembled WGS sequence"/>
</dbReference>
<evidence type="ECO:0000313" key="4">
    <source>
        <dbReference type="EMBL" id="GAA1090777.1"/>
    </source>
</evidence>
<dbReference type="EMBL" id="BAAALG010000001">
    <property type="protein sequence ID" value="GAA1090777.1"/>
    <property type="molecule type" value="Genomic_DNA"/>
</dbReference>
<dbReference type="InterPro" id="IPR022409">
    <property type="entry name" value="PKD/Chitinase_dom"/>
</dbReference>
<evidence type="ECO:0000313" key="5">
    <source>
        <dbReference type="Proteomes" id="UP001501581"/>
    </source>
</evidence>
<comment type="caution">
    <text evidence="4">The sequence shown here is derived from an EMBL/GenBank/DDBJ whole genome shotgun (WGS) entry which is preliminary data.</text>
</comment>
<proteinExistence type="predicted"/>
<feature type="domain" description="PKD/Chitinase" evidence="3">
    <location>
        <begin position="392"/>
        <end position="470"/>
    </location>
</feature>
<dbReference type="Pfam" id="PF25390">
    <property type="entry name" value="WD40_RLD"/>
    <property type="match status" value="1"/>
</dbReference>
<dbReference type="SUPFAM" id="SSF50985">
    <property type="entry name" value="RCC1/BLIP-II"/>
    <property type="match status" value="2"/>
</dbReference>